<evidence type="ECO:0000256" key="1">
    <source>
        <dbReference type="SAM" id="MobiDB-lite"/>
    </source>
</evidence>
<dbReference type="EMBL" id="VSWC01000001">
    <property type="protein sequence ID" value="KAA1119995.1"/>
    <property type="molecule type" value="Genomic_DNA"/>
</dbReference>
<keyword evidence="4" id="KW-1185">Reference proteome</keyword>
<proteinExistence type="predicted"/>
<dbReference type="AlphaFoldDB" id="A0A5B0N7B1"/>
<evidence type="ECO:0000313" key="4">
    <source>
        <dbReference type="Proteomes" id="UP000324748"/>
    </source>
</evidence>
<dbReference type="EMBL" id="VSWC01000118">
    <property type="protein sequence ID" value="KAA1084586.1"/>
    <property type="molecule type" value="Genomic_DNA"/>
</dbReference>
<gene>
    <name evidence="2" type="ORF">PGT21_031711</name>
    <name evidence="3" type="ORF">PGT21_036867</name>
</gene>
<sequence length="51" mass="5904">MDPTEAKRELADRDATENNCVVRNSRYPNWDPNATGDTRGRQRVQLHRVHG</sequence>
<evidence type="ECO:0000313" key="2">
    <source>
        <dbReference type="EMBL" id="KAA1084586.1"/>
    </source>
</evidence>
<evidence type="ECO:0000313" key="3">
    <source>
        <dbReference type="EMBL" id="KAA1119995.1"/>
    </source>
</evidence>
<organism evidence="2 4">
    <name type="scientific">Puccinia graminis f. sp. tritici</name>
    <dbReference type="NCBI Taxonomy" id="56615"/>
    <lineage>
        <taxon>Eukaryota</taxon>
        <taxon>Fungi</taxon>
        <taxon>Dikarya</taxon>
        <taxon>Basidiomycota</taxon>
        <taxon>Pucciniomycotina</taxon>
        <taxon>Pucciniomycetes</taxon>
        <taxon>Pucciniales</taxon>
        <taxon>Pucciniaceae</taxon>
        <taxon>Puccinia</taxon>
    </lineage>
</organism>
<feature type="compositionally biased region" description="Basic and acidic residues" evidence="1">
    <location>
        <begin position="1"/>
        <end position="16"/>
    </location>
</feature>
<feature type="compositionally biased region" description="Basic residues" evidence="1">
    <location>
        <begin position="41"/>
        <end position="51"/>
    </location>
</feature>
<comment type="caution">
    <text evidence="2">The sequence shown here is derived from an EMBL/GenBank/DDBJ whole genome shotgun (WGS) entry which is preliminary data.</text>
</comment>
<reference evidence="2 4" key="1">
    <citation type="submission" date="2019-05" db="EMBL/GenBank/DDBJ databases">
        <title>Emergence of the Ug99 lineage of the wheat stem rust pathogen through somatic hybridization.</title>
        <authorList>
            <person name="Li F."/>
            <person name="Upadhyaya N.M."/>
            <person name="Sperschneider J."/>
            <person name="Matny O."/>
            <person name="Nguyen-Phuc H."/>
            <person name="Mago R."/>
            <person name="Raley C."/>
            <person name="Miller M.E."/>
            <person name="Silverstein K.A.T."/>
            <person name="Henningsen E."/>
            <person name="Hirsch C.D."/>
            <person name="Visser B."/>
            <person name="Pretorius Z.A."/>
            <person name="Steffenson B.J."/>
            <person name="Schwessinger B."/>
            <person name="Dodds P.N."/>
            <person name="Figueroa M."/>
        </authorList>
    </citation>
    <scope>NUCLEOTIDE SEQUENCE [LARGE SCALE GENOMIC DNA]</scope>
    <source>
        <strain evidence="2">21-0</strain>
    </source>
</reference>
<dbReference type="Proteomes" id="UP000324748">
    <property type="component" value="Unassembled WGS sequence"/>
</dbReference>
<accession>A0A5B0N7B1</accession>
<feature type="region of interest" description="Disordered" evidence="1">
    <location>
        <begin position="1"/>
        <end position="51"/>
    </location>
</feature>
<protein>
    <submittedName>
        <fullName evidence="2">Uncharacterized protein</fullName>
    </submittedName>
</protein>
<name>A0A5B0N7B1_PUCGR</name>